<proteinExistence type="predicted"/>
<dbReference type="EMBL" id="MU090445">
    <property type="protein sequence ID" value="KAF7847870.1"/>
    <property type="molecule type" value="Genomic_DNA"/>
</dbReference>
<sequence length="64" mass="7470">MSSKQGVSHENHYITYHKPFSIASNQNINQIKLITHPRTPCLNVYQAEIAALYMQILVFSFRYL</sequence>
<organism evidence="1 2">
    <name type="scientific">Corymbia citriodora subsp. variegata</name>
    <dbReference type="NCBI Taxonomy" id="360336"/>
    <lineage>
        <taxon>Eukaryota</taxon>
        <taxon>Viridiplantae</taxon>
        <taxon>Streptophyta</taxon>
        <taxon>Embryophyta</taxon>
        <taxon>Tracheophyta</taxon>
        <taxon>Spermatophyta</taxon>
        <taxon>Magnoliopsida</taxon>
        <taxon>eudicotyledons</taxon>
        <taxon>Gunneridae</taxon>
        <taxon>Pentapetalae</taxon>
        <taxon>rosids</taxon>
        <taxon>malvids</taxon>
        <taxon>Myrtales</taxon>
        <taxon>Myrtaceae</taxon>
        <taxon>Myrtoideae</taxon>
        <taxon>Eucalypteae</taxon>
        <taxon>Corymbia</taxon>
    </lineage>
</organism>
<gene>
    <name evidence="1" type="ORF">BT93_L2496</name>
</gene>
<protein>
    <submittedName>
        <fullName evidence="1">Uncharacterized protein</fullName>
    </submittedName>
</protein>
<keyword evidence="2" id="KW-1185">Reference proteome</keyword>
<evidence type="ECO:0000313" key="2">
    <source>
        <dbReference type="Proteomes" id="UP000806378"/>
    </source>
</evidence>
<dbReference type="Proteomes" id="UP000806378">
    <property type="component" value="Unassembled WGS sequence"/>
</dbReference>
<evidence type="ECO:0000313" key="1">
    <source>
        <dbReference type="EMBL" id="KAF7847870.1"/>
    </source>
</evidence>
<comment type="caution">
    <text evidence="1">The sequence shown here is derived from an EMBL/GenBank/DDBJ whole genome shotgun (WGS) entry which is preliminary data.</text>
</comment>
<accession>A0A8T0CJB4</accession>
<name>A0A8T0CJB4_CORYI</name>
<dbReference type="AlphaFoldDB" id="A0A8T0CJB4"/>
<reference evidence="1" key="1">
    <citation type="submission" date="2020-05" db="EMBL/GenBank/DDBJ databases">
        <title>WGS assembly of Corymbia citriodora subspecies variegata.</title>
        <authorList>
            <person name="Barry K."/>
            <person name="Hundley H."/>
            <person name="Shu S."/>
            <person name="Jenkins J."/>
            <person name="Grimwood J."/>
            <person name="Baten A."/>
        </authorList>
    </citation>
    <scope>NUCLEOTIDE SEQUENCE</scope>
    <source>
        <strain evidence="1">CV2-018</strain>
    </source>
</reference>
<dbReference type="Gramene" id="rna-gnl|WGS:JABURB|Cocit.L2496.1">
    <property type="protein sequence ID" value="cds-KAF7847870.1"/>
    <property type="gene ID" value="gene-BT93_L2496"/>
</dbReference>